<name>A0AA39NSC8_9AGAR</name>
<evidence type="ECO:0000313" key="2">
    <source>
        <dbReference type="Proteomes" id="UP001175227"/>
    </source>
</evidence>
<evidence type="ECO:0000313" key="1">
    <source>
        <dbReference type="EMBL" id="KAK0470926.1"/>
    </source>
</evidence>
<dbReference type="Proteomes" id="UP001175227">
    <property type="component" value="Unassembled WGS sequence"/>
</dbReference>
<reference evidence="1" key="1">
    <citation type="submission" date="2023-06" db="EMBL/GenBank/DDBJ databases">
        <authorList>
            <consortium name="Lawrence Berkeley National Laboratory"/>
            <person name="Ahrendt S."/>
            <person name="Sahu N."/>
            <person name="Indic B."/>
            <person name="Wong-Bajracharya J."/>
            <person name="Merenyi Z."/>
            <person name="Ke H.-M."/>
            <person name="Monk M."/>
            <person name="Kocsube S."/>
            <person name="Drula E."/>
            <person name="Lipzen A."/>
            <person name="Balint B."/>
            <person name="Henrissat B."/>
            <person name="Andreopoulos B."/>
            <person name="Martin F.M."/>
            <person name="Harder C.B."/>
            <person name="Rigling D."/>
            <person name="Ford K.L."/>
            <person name="Foster G.D."/>
            <person name="Pangilinan J."/>
            <person name="Papanicolaou A."/>
            <person name="Barry K."/>
            <person name="LaButti K."/>
            <person name="Viragh M."/>
            <person name="Koriabine M."/>
            <person name="Yan M."/>
            <person name="Riley R."/>
            <person name="Champramary S."/>
            <person name="Plett K.L."/>
            <person name="Tsai I.J."/>
            <person name="Slot J."/>
            <person name="Sipos G."/>
            <person name="Plett J."/>
            <person name="Nagy L.G."/>
            <person name="Grigoriev I.V."/>
        </authorList>
    </citation>
    <scope>NUCLEOTIDE SEQUENCE</scope>
    <source>
        <strain evidence="1">ICMP 16352</strain>
    </source>
</reference>
<gene>
    <name evidence="1" type="ORF">IW261DRAFT_1425608</name>
</gene>
<dbReference type="EMBL" id="JAUEPR010000057">
    <property type="protein sequence ID" value="KAK0470926.1"/>
    <property type="molecule type" value="Genomic_DNA"/>
</dbReference>
<protein>
    <submittedName>
        <fullName evidence="1">Uncharacterized protein</fullName>
    </submittedName>
</protein>
<organism evidence="1 2">
    <name type="scientific">Armillaria novae-zelandiae</name>
    <dbReference type="NCBI Taxonomy" id="153914"/>
    <lineage>
        <taxon>Eukaryota</taxon>
        <taxon>Fungi</taxon>
        <taxon>Dikarya</taxon>
        <taxon>Basidiomycota</taxon>
        <taxon>Agaricomycotina</taxon>
        <taxon>Agaricomycetes</taxon>
        <taxon>Agaricomycetidae</taxon>
        <taxon>Agaricales</taxon>
        <taxon>Marasmiineae</taxon>
        <taxon>Physalacriaceae</taxon>
        <taxon>Armillaria</taxon>
    </lineage>
</organism>
<proteinExistence type="predicted"/>
<keyword evidence="2" id="KW-1185">Reference proteome</keyword>
<comment type="caution">
    <text evidence="1">The sequence shown here is derived from an EMBL/GenBank/DDBJ whole genome shotgun (WGS) entry which is preliminary data.</text>
</comment>
<sequence>MTVTSHSSWFARKAVFDRERRRLRFLGPNANTRVWVFDFYDRLGWRETGAAELTEGGTQPPRGQVSPTAPNLERVHARDGGPLQSVSKSYLAPLDMRCDMWAVSFCRQSITASEKMLTLVRSLKAVVKKRLDNCCFSLRVLSIMGAAESKNSDLKDYIVATYDTSTVLVRRYEGSYYAKHFPSVPAESMIIQTNELPICDGRYVDIPEDLWPEVYPRVRNIKIISRPAHVPADKKPELPAYKL</sequence>
<dbReference type="AlphaFoldDB" id="A0AA39NSC8"/>
<accession>A0AA39NSC8</accession>